<feature type="binding site" evidence="5">
    <location>
        <position position="365"/>
    </location>
    <ligand>
        <name>Ca(2+)</name>
        <dbReference type="ChEBI" id="CHEBI:29108"/>
    </ligand>
</feature>
<dbReference type="CDD" id="cd03747">
    <property type="entry name" value="Ntn_PGA_like"/>
    <property type="match status" value="1"/>
</dbReference>
<feature type="binding site" evidence="5">
    <location>
        <position position="362"/>
    </location>
    <ligand>
        <name>Ca(2+)</name>
        <dbReference type="ChEBI" id="CHEBI:29108"/>
    </ligand>
</feature>
<evidence type="ECO:0000256" key="2">
    <source>
        <dbReference type="ARBA" id="ARBA00022801"/>
    </source>
</evidence>
<comment type="caution">
    <text evidence="6">The sequence shown here is derived from an EMBL/GenBank/DDBJ whole genome shotgun (WGS) entry which is preliminary data.</text>
</comment>
<feature type="binding site" evidence="5">
    <location>
        <position position="197"/>
    </location>
    <ligand>
        <name>Ca(2+)</name>
        <dbReference type="ChEBI" id="CHEBI:29108"/>
    </ligand>
</feature>
<keyword evidence="5" id="KW-0106">Calcium</keyword>
<keyword evidence="7" id="KW-1185">Reference proteome</keyword>
<dbReference type="Gene3D" id="1.10.1400.10">
    <property type="match status" value="1"/>
</dbReference>
<keyword evidence="5" id="KW-0479">Metal-binding</keyword>
<comment type="cofactor">
    <cofactor evidence="5">
        <name>Ca(2+)</name>
        <dbReference type="ChEBI" id="CHEBI:29108"/>
    </cofactor>
    <text evidence="5">Binds 1 Ca(2+) ion per dimer.</text>
</comment>
<comment type="similarity">
    <text evidence="1">Belongs to the peptidase S45 family.</text>
</comment>
<gene>
    <name evidence="6" type="ORF">GGQ54_002251</name>
</gene>
<dbReference type="AlphaFoldDB" id="A0A7Z0ILL6"/>
<feature type="active site" description="Nucleophile" evidence="4">
    <location>
        <position position="284"/>
    </location>
</feature>
<dbReference type="PANTHER" id="PTHR34218">
    <property type="entry name" value="PEPTIDASE S45 PENICILLIN AMIDASE"/>
    <property type="match status" value="1"/>
</dbReference>
<sequence length="843" mass="92086">MRMLPRWLVVALGIIALFAIALTSLATVTVREAFPRTEGEVSSSAISGRVDIVRDELGIPQIYADTPEDLFAAQGYVAAQERFFEMDFRRHVTAGRLAELFGPEQVETDAFIRTMGWRRVAQAELGMLSPTSQRYLEAYTAGVNDWMAGRATEQMSVEYAILGLTGLRYRPEPWTSVDSLAWLKAMAWSLDGNNELEVERATLLKTLPADQVDRLFPPQDPDIAPIVTDGAVSGGAFRPGDRAANRRELDGLPAPAQDAIGRAGRLGQAVPGLLGETGDGGAGSNSWVVSGEHTASGRPILSNDPHLGTSIPSPFMQVGLHCRAVGPACPYDVSGFAFAGVPGVIIGHNARIAWGLTTPNLDTQDLVVERIRNGRVVSAAGAEDLQVRTEEIRVRGEERPRPLQVRVGPRGPLISDVDAQLAALPEPESAGGDESGDEYAVALNWTALRPTPSIDAVFALNRAGNFDEFRDAAAMLRSPAQNLIYADVDGNIGYQLPGDVPIRDGYDGSQPTLGWTRRTGWTGMVPFAELPYAYNPPSGRIVAANQSVVEPYPRPLQAGQSYGWRSQAISDRLAGQPRIDLDFAQSLFTDESFRLTEPLLPLLRDSYLADPWVREARDLLRTWDGQMAADSAGAAYFALTVRAMITLTFDDELPPELRASGGDRRYAALAELLKHPDDPWWDDVNTPQRERRDDIIARALLRARKEGVVLMSNDIDTWRWGRLHTIGLRHQTLGSSGVAPVERLFNPDPAPVGGGSAIVEAWGWDATSDNFRVTAGPAMRMLVDLSDLDNSRWVNQSGTSGHAGHENYDDQFELMITNRLQPFPFSVGAVDAAATRRMWLIPR</sequence>
<dbReference type="Gene3D" id="2.30.120.10">
    <property type="match status" value="1"/>
</dbReference>
<organism evidence="6 7">
    <name type="scientific">Naumannella cuiyingiana</name>
    <dbReference type="NCBI Taxonomy" id="1347891"/>
    <lineage>
        <taxon>Bacteria</taxon>
        <taxon>Bacillati</taxon>
        <taxon>Actinomycetota</taxon>
        <taxon>Actinomycetes</taxon>
        <taxon>Propionibacteriales</taxon>
        <taxon>Propionibacteriaceae</taxon>
        <taxon>Naumannella</taxon>
    </lineage>
</organism>
<dbReference type="InterPro" id="IPR043146">
    <property type="entry name" value="Penicillin_amidase_N_B-knob"/>
</dbReference>
<dbReference type="EC" id="3.5.1.11" evidence="6"/>
<dbReference type="InterPro" id="IPR029055">
    <property type="entry name" value="Ntn_hydrolases_N"/>
</dbReference>
<evidence type="ECO:0000256" key="4">
    <source>
        <dbReference type="PIRSR" id="PIRSR001227-1"/>
    </source>
</evidence>
<dbReference type="InterPro" id="IPR043147">
    <property type="entry name" value="Penicillin_amidase_A-knob"/>
</dbReference>
<evidence type="ECO:0000313" key="7">
    <source>
        <dbReference type="Proteomes" id="UP000527616"/>
    </source>
</evidence>
<reference evidence="6 7" key="1">
    <citation type="submission" date="2020-07" db="EMBL/GenBank/DDBJ databases">
        <title>Sequencing the genomes of 1000 actinobacteria strains.</title>
        <authorList>
            <person name="Klenk H.-P."/>
        </authorList>
    </citation>
    <scope>NUCLEOTIDE SEQUENCE [LARGE SCALE GENOMIC DNA]</scope>
    <source>
        <strain evidence="6 7">DSM 103164</strain>
    </source>
</reference>
<dbReference type="InterPro" id="IPR002692">
    <property type="entry name" value="S45"/>
</dbReference>
<evidence type="ECO:0000256" key="1">
    <source>
        <dbReference type="ARBA" id="ARBA00006586"/>
    </source>
</evidence>
<dbReference type="SUPFAM" id="SSF56235">
    <property type="entry name" value="N-terminal nucleophile aminohydrolases (Ntn hydrolases)"/>
    <property type="match status" value="1"/>
</dbReference>
<accession>A0A7Z0ILL6</accession>
<dbReference type="PIRSF" id="PIRSF001227">
    <property type="entry name" value="Pen_acylase"/>
    <property type="match status" value="1"/>
</dbReference>
<dbReference type="Proteomes" id="UP000527616">
    <property type="component" value="Unassembled WGS sequence"/>
</dbReference>
<dbReference type="Gene3D" id="1.10.439.10">
    <property type="entry name" value="Penicillin Amidohydrolase, domain 1"/>
    <property type="match status" value="1"/>
</dbReference>
<dbReference type="GO" id="GO:0017000">
    <property type="term" value="P:antibiotic biosynthetic process"/>
    <property type="evidence" value="ECO:0007669"/>
    <property type="project" value="InterPro"/>
</dbReference>
<protein>
    <submittedName>
        <fullName evidence="6">Penicillin amidase</fullName>
        <ecNumber evidence="6">3.5.1.11</ecNumber>
    </submittedName>
</protein>
<proteinExistence type="inferred from homology"/>
<dbReference type="InterPro" id="IPR014395">
    <property type="entry name" value="Pen/GL7ACA/AHL_acylase"/>
</dbReference>
<name>A0A7Z0ILL6_9ACTN</name>
<dbReference type="Gene3D" id="3.60.20.10">
    <property type="entry name" value="Glutamine Phosphoribosylpyrophosphate, subunit 1, domain 1"/>
    <property type="match status" value="1"/>
</dbReference>
<evidence type="ECO:0000256" key="5">
    <source>
        <dbReference type="PIRSR" id="PIRSR001227-2"/>
    </source>
</evidence>
<dbReference type="InterPro" id="IPR023343">
    <property type="entry name" value="Penicillin_amidase_dom1"/>
</dbReference>
<dbReference type="PANTHER" id="PTHR34218:SF4">
    <property type="entry name" value="ACYL-HOMOSERINE LACTONE ACYLASE QUIP"/>
    <property type="match status" value="1"/>
</dbReference>
<evidence type="ECO:0000256" key="3">
    <source>
        <dbReference type="ARBA" id="ARBA00023145"/>
    </source>
</evidence>
<keyword evidence="3" id="KW-0865">Zymogen</keyword>
<dbReference type="GO" id="GO:0046872">
    <property type="term" value="F:metal ion binding"/>
    <property type="evidence" value="ECO:0007669"/>
    <property type="project" value="UniProtKB-KW"/>
</dbReference>
<keyword evidence="2 6" id="KW-0378">Hydrolase</keyword>
<dbReference type="GO" id="GO:0008953">
    <property type="term" value="F:penicillin amidase activity"/>
    <property type="evidence" value="ECO:0007669"/>
    <property type="project" value="UniProtKB-EC"/>
</dbReference>
<evidence type="ECO:0000313" key="6">
    <source>
        <dbReference type="EMBL" id="NYI71691.1"/>
    </source>
</evidence>
<dbReference type="Pfam" id="PF01804">
    <property type="entry name" value="Penicil_amidase"/>
    <property type="match status" value="1"/>
</dbReference>
<dbReference type="EMBL" id="JACBZS010000001">
    <property type="protein sequence ID" value="NYI71691.1"/>
    <property type="molecule type" value="Genomic_DNA"/>
</dbReference>